<evidence type="ECO:0000256" key="6">
    <source>
        <dbReference type="ARBA" id="ARBA00023180"/>
    </source>
</evidence>
<evidence type="ECO:0000256" key="2">
    <source>
        <dbReference type="ARBA" id="ARBA00022473"/>
    </source>
</evidence>
<keyword evidence="4" id="KW-0732">Signal</keyword>
<keyword evidence="2" id="KW-0217">Developmental protein</keyword>
<sequence length="313" mass="34597">MIRYCQLILAAFIGSAVGLFSGGGPAVDLWLSADEVSRILGRHASGPLYIIQDGLPNPSLSPSLLRSNGNSFYDSTDIDQRTRFILPANADSLKISWRAPKPFHYTFMELQSSDPSIMGPPLLSITLEDSMPNNDTEFRMDFPCTGERTGIASVNVILRIRHFKSGLDIPASPIHLSFDKQCVEAPTCEPRCANGGMCNQMGRCDCADGFYGHSCRIIFCIPHCYNSGTCVAPGVCECQKGFIGDRCQKAICTDDCTGHGYCYKPGYCFCYRGWTGPKCDKRIDNSPKALEATSYRSKNVRLVKNRRFWSDTT</sequence>
<feature type="disulfide bond" evidence="7">
    <location>
        <begin position="188"/>
        <end position="198"/>
    </location>
</feature>
<dbReference type="Gene3D" id="2.10.25.10">
    <property type="entry name" value="Laminin"/>
    <property type="match status" value="2"/>
</dbReference>
<dbReference type="InterPro" id="IPR003306">
    <property type="entry name" value="WIF"/>
</dbReference>
<evidence type="ECO:0000256" key="7">
    <source>
        <dbReference type="PROSITE-ProRule" id="PRU00076"/>
    </source>
</evidence>
<dbReference type="SMART" id="SM00469">
    <property type="entry name" value="WIF"/>
    <property type="match status" value="1"/>
</dbReference>
<organism evidence="10 11">
    <name type="scientific">Strongylocentrotus purpuratus</name>
    <name type="common">Purple sea urchin</name>
    <dbReference type="NCBI Taxonomy" id="7668"/>
    <lineage>
        <taxon>Eukaryota</taxon>
        <taxon>Metazoa</taxon>
        <taxon>Echinodermata</taxon>
        <taxon>Eleutherozoa</taxon>
        <taxon>Echinozoa</taxon>
        <taxon>Echinoidea</taxon>
        <taxon>Euechinoidea</taxon>
        <taxon>Echinacea</taxon>
        <taxon>Camarodonta</taxon>
        <taxon>Echinidea</taxon>
        <taxon>Strongylocentrotidae</taxon>
        <taxon>Strongylocentrotus</taxon>
    </lineage>
</organism>
<keyword evidence="3" id="KW-0964">Secreted</keyword>
<keyword evidence="6" id="KW-0325">Glycoprotein</keyword>
<evidence type="ECO:0008006" key="12">
    <source>
        <dbReference type="Google" id="ProtNLM"/>
    </source>
</evidence>
<dbReference type="RefSeq" id="XP_783155.2">
    <property type="nucleotide sequence ID" value="XM_778062.5"/>
</dbReference>
<dbReference type="GO" id="GO:0005576">
    <property type="term" value="C:extracellular region"/>
    <property type="evidence" value="ECO:0000318"/>
    <property type="project" value="GO_Central"/>
</dbReference>
<dbReference type="PANTHER" id="PTHR14949">
    <property type="entry name" value="EGF-LIKE-DOMAIN, MULTIPLE 7, 8"/>
    <property type="match status" value="1"/>
</dbReference>
<comment type="subcellular location">
    <subcellularLocation>
        <location evidence="1">Secreted</location>
    </subcellularLocation>
</comment>
<proteinExistence type="predicted"/>
<feature type="domain" description="EGF-like" evidence="8">
    <location>
        <begin position="184"/>
        <end position="216"/>
    </location>
</feature>
<feature type="disulfide bond" evidence="7">
    <location>
        <begin position="238"/>
        <end position="247"/>
    </location>
</feature>
<keyword evidence="7" id="KW-0245">EGF-like domain</keyword>
<dbReference type="PROSITE" id="PS00022">
    <property type="entry name" value="EGF_1"/>
    <property type="match status" value="3"/>
</dbReference>
<dbReference type="PROSITE" id="PS01186">
    <property type="entry name" value="EGF_2"/>
    <property type="match status" value="3"/>
</dbReference>
<dbReference type="PANTHER" id="PTHR14949:SF55">
    <property type="entry name" value="WNT INHIBITORY FACTOR 1"/>
    <property type="match status" value="1"/>
</dbReference>
<dbReference type="SMART" id="SM00181">
    <property type="entry name" value="EGF"/>
    <property type="match status" value="3"/>
</dbReference>
<dbReference type="AlphaFoldDB" id="A0A7M7TG99"/>
<feature type="disulfide bond" evidence="7">
    <location>
        <begin position="206"/>
        <end position="215"/>
    </location>
</feature>
<dbReference type="PROSITE" id="PS50814">
    <property type="entry name" value="WIF"/>
    <property type="match status" value="1"/>
</dbReference>
<accession>A0A7M7TG99</accession>
<dbReference type="KEGG" id="spu:577857"/>
<reference evidence="10" key="2">
    <citation type="submission" date="2021-01" db="UniProtKB">
        <authorList>
            <consortium name="EnsemblMetazoa"/>
        </authorList>
    </citation>
    <scope>IDENTIFICATION</scope>
</reference>
<dbReference type="Proteomes" id="UP000007110">
    <property type="component" value="Unassembled WGS sequence"/>
</dbReference>
<name>A0A7M7TG99_STRPU</name>
<keyword evidence="5 7" id="KW-1015">Disulfide bond</keyword>
<dbReference type="Pfam" id="PF25024">
    <property type="entry name" value="EGF_TEN"/>
    <property type="match status" value="1"/>
</dbReference>
<feature type="disulfide bond" evidence="7">
    <location>
        <begin position="220"/>
        <end position="230"/>
    </location>
</feature>
<comment type="caution">
    <text evidence="7">Lacks conserved residue(s) required for the propagation of feature annotation.</text>
</comment>
<protein>
    <recommendedName>
        <fullName evidence="12">Wnt inhibitory factor 1</fullName>
    </recommendedName>
</protein>
<feature type="domain" description="WIF" evidence="9">
    <location>
        <begin position="29"/>
        <end position="182"/>
    </location>
</feature>
<evidence type="ECO:0000313" key="10">
    <source>
        <dbReference type="EnsemblMetazoa" id="XP_783155"/>
    </source>
</evidence>
<dbReference type="InterPro" id="IPR050969">
    <property type="entry name" value="Dev_Signal_Modulators"/>
</dbReference>
<dbReference type="GO" id="GO:0005102">
    <property type="term" value="F:signaling receptor binding"/>
    <property type="evidence" value="ECO:0000318"/>
    <property type="project" value="GO_Central"/>
</dbReference>
<dbReference type="OMA" id="CKKALCY"/>
<dbReference type="Gene3D" id="2.60.40.2170">
    <property type="entry name" value="Wnt, WIF domain"/>
    <property type="match status" value="1"/>
</dbReference>
<dbReference type="InterPro" id="IPR000742">
    <property type="entry name" value="EGF"/>
</dbReference>
<evidence type="ECO:0000259" key="8">
    <source>
        <dbReference type="PROSITE" id="PS50026"/>
    </source>
</evidence>
<keyword evidence="11" id="KW-1185">Reference proteome</keyword>
<evidence type="ECO:0000256" key="1">
    <source>
        <dbReference type="ARBA" id="ARBA00004613"/>
    </source>
</evidence>
<evidence type="ECO:0000256" key="4">
    <source>
        <dbReference type="ARBA" id="ARBA00022729"/>
    </source>
</evidence>
<dbReference type="InParanoid" id="A0A7M7TG99"/>
<dbReference type="GO" id="GO:0009986">
    <property type="term" value="C:cell surface"/>
    <property type="evidence" value="ECO:0000318"/>
    <property type="project" value="GO_Central"/>
</dbReference>
<dbReference type="GeneID" id="577857"/>
<evidence type="ECO:0000259" key="9">
    <source>
        <dbReference type="PROSITE" id="PS50814"/>
    </source>
</evidence>
<dbReference type="EnsemblMetazoa" id="XM_778062">
    <property type="protein sequence ID" value="XP_783155"/>
    <property type="gene ID" value="LOC577857"/>
</dbReference>
<evidence type="ECO:0000256" key="5">
    <source>
        <dbReference type="ARBA" id="ARBA00023157"/>
    </source>
</evidence>
<dbReference type="InterPro" id="IPR038677">
    <property type="entry name" value="WIF_sf"/>
</dbReference>
<evidence type="ECO:0000256" key="3">
    <source>
        <dbReference type="ARBA" id="ARBA00022525"/>
    </source>
</evidence>
<dbReference type="Pfam" id="PF02019">
    <property type="entry name" value="WIF"/>
    <property type="match status" value="1"/>
</dbReference>
<dbReference type="OrthoDB" id="10045365at2759"/>
<reference evidence="11" key="1">
    <citation type="submission" date="2015-02" db="EMBL/GenBank/DDBJ databases">
        <title>Genome sequencing for Strongylocentrotus purpuratus.</title>
        <authorList>
            <person name="Murali S."/>
            <person name="Liu Y."/>
            <person name="Vee V."/>
            <person name="English A."/>
            <person name="Wang M."/>
            <person name="Skinner E."/>
            <person name="Han Y."/>
            <person name="Muzny D.M."/>
            <person name="Worley K.C."/>
            <person name="Gibbs R.A."/>
        </authorList>
    </citation>
    <scope>NUCLEOTIDE SEQUENCE</scope>
</reference>
<dbReference type="PROSITE" id="PS50026">
    <property type="entry name" value="EGF_3"/>
    <property type="match status" value="2"/>
</dbReference>
<feature type="domain" description="EGF-like" evidence="8">
    <location>
        <begin position="217"/>
        <end position="248"/>
    </location>
</feature>
<evidence type="ECO:0000313" key="11">
    <source>
        <dbReference type="Proteomes" id="UP000007110"/>
    </source>
</evidence>